<evidence type="ECO:0000256" key="1">
    <source>
        <dbReference type="SAM" id="MobiDB-lite"/>
    </source>
</evidence>
<feature type="compositionally biased region" description="Polar residues" evidence="1">
    <location>
        <begin position="518"/>
        <end position="532"/>
    </location>
</feature>
<feature type="transmembrane region" description="Helical" evidence="2">
    <location>
        <begin position="412"/>
        <end position="431"/>
    </location>
</feature>
<dbReference type="EMBL" id="HBUE01003496">
    <property type="protein sequence ID" value="CAG6444735.1"/>
    <property type="molecule type" value="Transcribed_RNA"/>
</dbReference>
<evidence type="ECO:0000256" key="3">
    <source>
        <dbReference type="SAM" id="SignalP"/>
    </source>
</evidence>
<feature type="transmembrane region" description="Helical" evidence="2">
    <location>
        <begin position="388"/>
        <end position="406"/>
    </location>
</feature>
<evidence type="ECO:0000256" key="2">
    <source>
        <dbReference type="SAM" id="Phobius"/>
    </source>
</evidence>
<feature type="transmembrane region" description="Helical" evidence="2">
    <location>
        <begin position="363"/>
        <end position="381"/>
    </location>
</feature>
<dbReference type="PANTHER" id="PTHR33538">
    <property type="entry name" value="PROTEIN GAMETE EXPRESSED 1"/>
    <property type="match status" value="1"/>
</dbReference>
<dbReference type="AlphaFoldDB" id="A0A8D8ESM5"/>
<accession>A0A8D8ESM5</accession>
<organism evidence="4">
    <name type="scientific">Culex pipiens</name>
    <name type="common">House mosquito</name>
    <dbReference type="NCBI Taxonomy" id="7175"/>
    <lineage>
        <taxon>Eukaryota</taxon>
        <taxon>Metazoa</taxon>
        <taxon>Ecdysozoa</taxon>
        <taxon>Arthropoda</taxon>
        <taxon>Hexapoda</taxon>
        <taxon>Insecta</taxon>
        <taxon>Pterygota</taxon>
        <taxon>Neoptera</taxon>
        <taxon>Endopterygota</taxon>
        <taxon>Diptera</taxon>
        <taxon>Nematocera</taxon>
        <taxon>Culicoidea</taxon>
        <taxon>Culicidae</taxon>
        <taxon>Culicinae</taxon>
        <taxon>Culicini</taxon>
        <taxon>Culex</taxon>
        <taxon>Culex</taxon>
    </lineage>
</organism>
<feature type="region of interest" description="Disordered" evidence="1">
    <location>
        <begin position="438"/>
        <end position="532"/>
    </location>
</feature>
<keyword evidence="3" id="KW-0732">Signal</keyword>
<feature type="chain" id="PRO_5034653245" evidence="3">
    <location>
        <begin position="19"/>
        <end position="562"/>
    </location>
</feature>
<keyword evidence="2" id="KW-0472">Membrane</keyword>
<proteinExistence type="predicted"/>
<protein>
    <submittedName>
        <fullName evidence="4">Protein brambleberry</fullName>
    </submittedName>
</protein>
<keyword evidence="2" id="KW-0812">Transmembrane</keyword>
<dbReference type="InterPro" id="IPR040346">
    <property type="entry name" value="GEX1/Brambleberry"/>
</dbReference>
<dbReference type="PANTHER" id="PTHR33538:SF1">
    <property type="entry name" value="PROTEIN BRAMBLEBERRY"/>
    <property type="match status" value="1"/>
</dbReference>
<name>A0A8D8ESM5_CULPI</name>
<sequence>MRLLLVSCLLLVPWQVQASFVDYIWPSSENDNLETAVDSFPAVPYEVSEGDETFVREASKWIGSNLSKLDMCHHRVILKLKNSCSQLNAEDIGKLAVMLLNCQSDAEGRPIYHCTDQMSLKECTSSMDPNTWNAYHLVTNRAKAVCASVRHDQFRGLTELTVNKLMNTAHEQIQMMGQLADNQKELQSVTKEAIDEMTANNDRIINQQGDIMKLSEAHRAKVESNFRDLVREKGLIRAGQQEVAILLTDLRGRIDESIKQLELQSKRSKLNHASLLTDMENLAKSASTIADKIDETGLHFATHHQNAEKQYQYTLNQLQKINNTVANMLDMIGTLQKDFDQKLSWITEKVGGSDYILKKMHTIVIHFCYLLFGMIFLSFIGADKFIRIFFILAVPGNLLGNLLDLFESDVIRLSIALASFILADLICRVAIKYFPKESSSRSDQTDSRPQPQQPSNGGPSRRSDLNSEPNNDEDGEDEEDDDDEEADDEVSYLNRIRSRFSRERSVTPLMRRSVTPAAATTNGDVSGGHSQQCTARTLRGEQCRSSALAGRNYCRLHEQRGL</sequence>
<reference evidence="4" key="1">
    <citation type="submission" date="2021-05" db="EMBL/GenBank/DDBJ databases">
        <authorList>
            <person name="Alioto T."/>
            <person name="Alioto T."/>
            <person name="Gomez Garrido J."/>
        </authorList>
    </citation>
    <scope>NUCLEOTIDE SEQUENCE</scope>
</reference>
<feature type="signal peptide" evidence="3">
    <location>
        <begin position="1"/>
        <end position="18"/>
    </location>
</feature>
<keyword evidence="2" id="KW-1133">Transmembrane helix</keyword>
<feature type="compositionally biased region" description="Acidic residues" evidence="1">
    <location>
        <begin position="470"/>
        <end position="490"/>
    </location>
</feature>
<evidence type="ECO:0000313" key="4">
    <source>
        <dbReference type="EMBL" id="CAG6444735.1"/>
    </source>
</evidence>